<comment type="caution">
    <text evidence="1">The sequence shown here is derived from an EMBL/GenBank/DDBJ whole genome shotgun (WGS) entry which is preliminary data.</text>
</comment>
<reference evidence="1 2" key="1">
    <citation type="submission" date="2017-11" db="EMBL/GenBank/DDBJ databases">
        <title>Draft genome sequence of magnetotactic bacterium Magnetospirillum kuznetsovii LBB-42.</title>
        <authorList>
            <person name="Grouzdev D.S."/>
            <person name="Rysina M.S."/>
            <person name="Baslerov R.V."/>
            <person name="Koziaeva V."/>
        </authorList>
    </citation>
    <scope>NUCLEOTIDE SEQUENCE [LARGE SCALE GENOMIC DNA]</scope>
    <source>
        <strain evidence="1 2">LBB-42</strain>
    </source>
</reference>
<gene>
    <name evidence="1" type="ORF">CU669_12435</name>
</gene>
<evidence type="ECO:0000313" key="2">
    <source>
        <dbReference type="Proteomes" id="UP000251075"/>
    </source>
</evidence>
<accession>A0A364NWS5</accession>
<keyword evidence="2" id="KW-1185">Reference proteome</keyword>
<dbReference type="InterPro" id="IPR011990">
    <property type="entry name" value="TPR-like_helical_dom_sf"/>
</dbReference>
<sequence>MDQFRDKSESRPDTLYPAHADALLRLGSLLGESGDVAAALGAVTEGVHILRVLSEVEPDNFSIQLASALNALSNRQSDAGAAEESAATAAEAVALSRAAMESKPDQARFVLVSSLINLAGKYMRDGDAESCLNQLAEAAEVFKGGGEAGIPFLGPMVEALHRAAMAFAEVGLWGEAVDTRRLMIGLFPDGPPAAMVQLLSLTLQQASLAMAGEGRVDVALQCADESVELARLLFDKDSDEYKLVLAQALGNQGGRRHQAGNTQAALEVVLESVNLFHQVVHADPSAAVPSLILTLGTMSSILTELGMKDQAAVVDEQKANLQKTMELLVDGKG</sequence>
<protein>
    <submittedName>
        <fullName evidence="1">Uncharacterized protein</fullName>
    </submittedName>
</protein>
<dbReference type="AlphaFoldDB" id="A0A364NWS5"/>
<dbReference type="Proteomes" id="UP000251075">
    <property type="component" value="Unassembled WGS sequence"/>
</dbReference>
<dbReference type="EMBL" id="PGTO01000009">
    <property type="protein sequence ID" value="RAU21503.1"/>
    <property type="molecule type" value="Genomic_DNA"/>
</dbReference>
<dbReference type="SUPFAM" id="SSF48452">
    <property type="entry name" value="TPR-like"/>
    <property type="match status" value="2"/>
</dbReference>
<organism evidence="1 2">
    <name type="scientific">Paramagnetospirillum kuznetsovii</name>
    <dbReference type="NCBI Taxonomy" id="2053833"/>
    <lineage>
        <taxon>Bacteria</taxon>
        <taxon>Pseudomonadati</taxon>
        <taxon>Pseudomonadota</taxon>
        <taxon>Alphaproteobacteria</taxon>
        <taxon>Rhodospirillales</taxon>
        <taxon>Magnetospirillaceae</taxon>
        <taxon>Paramagnetospirillum</taxon>
    </lineage>
</organism>
<name>A0A364NWS5_9PROT</name>
<evidence type="ECO:0000313" key="1">
    <source>
        <dbReference type="EMBL" id="RAU21503.1"/>
    </source>
</evidence>
<proteinExistence type="predicted"/>
<dbReference type="Gene3D" id="1.25.40.10">
    <property type="entry name" value="Tetratricopeptide repeat domain"/>
    <property type="match status" value="1"/>
</dbReference>